<reference evidence="1 2" key="1">
    <citation type="journal article" date="2012" name="J. Bacteriol.">
        <title>Genome annotation of five Mycoplasma canis strains.</title>
        <authorList>
            <person name="Brown D.R."/>
            <person name="May M."/>
            <person name="Michaels D.L."/>
            <person name="Barbet A.F."/>
        </authorList>
    </citation>
    <scope>NUCLEOTIDE SEQUENCE [LARGE SCALE GENOMIC DNA]</scope>
    <source>
        <strain evidence="1 2">UFG4</strain>
    </source>
</reference>
<accession>I1A797</accession>
<dbReference type="AlphaFoldDB" id="I1A797"/>
<dbReference type="RefSeq" id="WP_004797004.1">
    <property type="nucleotide sequence ID" value="NZ_AJFU01000003.1"/>
</dbReference>
<proteinExistence type="predicted"/>
<sequence length="62" mass="7379">MEIAYNFKNDPINYYDLYSHVDNSTRMKSSNAKTSSVERNNFGNYKNVIKIKYNYIKSSDRK</sequence>
<dbReference type="Proteomes" id="UP000006229">
    <property type="component" value="Unassembled WGS sequence"/>
</dbReference>
<gene>
    <name evidence="1" type="ORF">MCANUFG4_00593</name>
</gene>
<organism evidence="1 2">
    <name type="scientific">Mycoplasmopsis canis UFG4</name>
    <dbReference type="NCBI Taxonomy" id="1131455"/>
    <lineage>
        <taxon>Bacteria</taxon>
        <taxon>Bacillati</taxon>
        <taxon>Mycoplasmatota</taxon>
        <taxon>Mycoplasmoidales</taxon>
        <taxon>Metamycoplasmataceae</taxon>
        <taxon>Mycoplasmopsis</taxon>
    </lineage>
</organism>
<keyword evidence="2" id="KW-1185">Reference proteome</keyword>
<evidence type="ECO:0000313" key="2">
    <source>
        <dbReference type="Proteomes" id="UP000006229"/>
    </source>
</evidence>
<name>I1A797_9BACT</name>
<dbReference type="EMBL" id="AJFU01000003">
    <property type="protein sequence ID" value="EIE42368.1"/>
    <property type="molecule type" value="Genomic_DNA"/>
</dbReference>
<comment type="caution">
    <text evidence="1">The sequence shown here is derived from an EMBL/GenBank/DDBJ whole genome shotgun (WGS) entry which is preliminary data.</text>
</comment>
<dbReference type="PATRIC" id="fig|1131455.3.peg.121"/>
<protein>
    <submittedName>
        <fullName evidence="1">Uncharacterized protein</fullName>
    </submittedName>
</protein>
<evidence type="ECO:0000313" key="1">
    <source>
        <dbReference type="EMBL" id="EIE42368.1"/>
    </source>
</evidence>